<evidence type="ECO:0000313" key="7">
    <source>
        <dbReference type="Proteomes" id="UP000028582"/>
    </source>
</evidence>
<evidence type="ECO:0000256" key="4">
    <source>
        <dbReference type="ARBA" id="ARBA00038321"/>
    </source>
</evidence>
<dbReference type="Gene3D" id="2.130.10.10">
    <property type="entry name" value="YVTN repeat-like/Quinoprotein amine dehydrogenase"/>
    <property type="match status" value="2"/>
</dbReference>
<reference evidence="6 7" key="1">
    <citation type="submission" date="2013-11" db="EMBL/GenBank/DDBJ databases">
        <title>The Genome Sequence of Phytophthora parasitica P1976.</title>
        <authorList>
            <consortium name="The Broad Institute Genomics Platform"/>
            <person name="Russ C."/>
            <person name="Tyler B."/>
            <person name="Panabieres F."/>
            <person name="Shan W."/>
            <person name="Tripathy S."/>
            <person name="Grunwald N."/>
            <person name="Machado M."/>
            <person name="Johnson C.S."/>
            <person name="Walker B."/>
            <person name="Young S."/>
            <person name="Zeng Q."/>
            <person name="Gargeya S."/>
            <person name="Fitzgerald M."/>
            <person name="Haas B."/>
            <person name="Abouelleil A."/>
            <person name="Allen A.W."/>
            <person name="Alvarado L."/>
            <person name="Arachchi H.M."/>
            <person name="Berlin A.M."/>
            <person name="Chapman S.B."/>
            <person name="Gainer-Dewar J."/>
            <person name="Goldberg J."/>
            <person name="Griggs A."/>
            <person name="Gujja S."/>
            <person name="Hansen M."/>
            <person name="Howarth C."/>
            <person name="Imamovic A."/>
            <person name="Ireland A."/>
            <person name="Larimer J."/>
            <person name="McCowan C."/>
            <person name="Murphy C."/>
            <person name="Pearson M."/>
            <person name="Poon T.W."/>
            <person name="Priest M."/>
            <person name="Roberts A."/>
            <person name="Saif S."/>
            <person name="Shea T."/>
            <person name="Sisk P."/>
            <person name="Sykes S."/>
            <person name="Wortman J."/>
            <person name="Nusbaum C."/>
            <person name="Birren B."/>
        </authorList>
    </citation>
    <scope>NUCLEOTIDE SEQUENCE [LARGE SCALE GENOMIC DNA]</scope>
    <source>
        <strain evidence="6 7">P1976</strain>
    </source>
</reference>
<sequence length="470" mass="50609">MKIAFRTKKIGFYKTIMKEVAETSAVDAQMYMQIQPDWADAGESCWLDVYERSVKIAAFTTHELAQDERLTAEVHSSPSSQYQLPLSSASQATGEPHFVQILSREATWIDVKVDLKSKRKLRTVFQAPNETVDVPVTTDSEDPGKPSSLLQLHTVDVSKDERYVVVGGSDGACMLWDSQNRAQMLPLKGHVADVTSARFFPSSQVVLTGSLDFTLRIWSVNGRCAAVMKGHLGGIEDVAIVGRGRNVLSCGTDGLIQLWSCGTQDVIAKWANDDQSPVHCLSIMDGTAQLLVEGDYQPTTSENEAETDGKVLFAGLDNGETLGVDIRARGAVLNLEGFAGSIISCAATTVTASLPMLFTGSEDGLLTVWDLRHTSAPLHALSRSSSPIYSIAVAAPSADSPASTCSVWTAHGDGACSNWSSLGEKPHVATELTGPQYDAVRGIAIGDQTGRVFSACRDGRLREYIPHIVT</sequence>
<dbReference type="PROSITE" id="PS50294">
    <property type="entry name" value="WD_REPEATS_REGION"/>
    <property type="match status" value="1"/>
</dbReference>
<dbReference type="InterPro" id="IPR001680">
    <property type="entry name" value="WD40_rpt"/>
</dbReference>
<protein>
    <submittedName>
        <fullName evidence="6">Uncharacterized protein</fullName>
    </submittedName>
</protein>
<evidence type="ECO:0000256" key="1">
    <source>
        <dbReference type="ARBA" id="ARBA00022574"/>
    </source>
</evidence>
<keyword evidence="2" id="KW-0677">Repeat</keyword>
<dbReference type="EMBL" id="ANJA01000741">
    <property type="protein sequence ID" value="ETO82275.1"/>
    <property type="molecule type" value="Genomic_DNA"/>
</dbReference>
<evidence type="ECO:0000256" key="2">
    <source>
        <dbReference type="ARBA" id="ARBA00022737"/>
    </source>
</evidence>
<feature type="repeat" description="WD" evidence="5">
    <location>
        <begin position="228"/>
        <end position="269"/>
    </location>
</feature>
<dbReference type="AlphaFoldDB" id="A0A081ATR4"/>
<accession>A0A081ATR4</accession>
<keyword evidence="3" id="KW-0647">Proteasome</keyword>
<evidence type="ECO:0000256" key="3">
    <source>
        <dbReference type="ARBA" id="ARBA00022942"/>
    </source>
</evidence>
<dbReference type="PANTHER" id="PTHR19857:SF19">
    <property type="entry name" value="26S PROTEASOME REGULATORY SUBUNIT RPN14"/>
    <property type="match status" value="1"/>
</dbReference>
<dbReference type="SMART" id="SM00320">
    <property type="entry name" value="WD40"/>
    <property type="match status" value="6"/>
</dbReference>
<evidence type="ECO:0000313" key="6">
    <source>
        <dbReference type="EMBL" id="ETO82275.1"/>
    </source>
</evidence>
<dbReference type="SUPFAM" id="SSF50978">
    <property type="entry name" value="WD40 repeat-like"/>
    <property type="match status" value="1"/>
</dbReference>
<dbReference type="PANTHER" id="PTHR19857">
    <property type="entry name" value="MITOCHONDRIAL DIVISION PROTEIN 1-RELATED"/>
    <property type="match status" value="1"/>
</dbReference>
<feature type="repeat" description="WD" evidence="5">
    <location>
        <begin position="187"/>
        <end position="221"/>
    </location>
</feature>
<dbReference type="InterPro" id="IPR020472">
    <property type="entry name" value="WD40_PAC1"/>
</dbReference>
<dbReference type="InterPro" id="IPR036322">
    <property type="entry name" value="WD40_repeat_dom_sf"/>
</dbReference>
<dbReference type="Pfam" id="PF00400">
    <property type="entry name" value="WD40"/>
    <property type="match status" value="3"/>
</dbReference>
<evidence type="ECO:0000256" key="5">
    <source>
        <dbReference type="PROSITE-ProRule" id="PRU00221"/>
    </source>
</evidence>
<name>A0A081ATR4_PHYNI</name>
<organism evidence="6 7">
    <name type="scientific">Phytophthora nicotianae P1976</name>
    <dbReference type="NCBI Taxonomy" id="1317066"/>
    <lineage>
        <taxon>Eukaryota</taxon>
        <taxon>Sar</taxon>
        <taxon>Stramenopiles</taxon>
        <taxon>Oomycota</taxon>
        <taxon>Peronosporomycetes</taxon>
        <taxon>Peronosporales</taxon>
        <taxon>Peronosporaceae</taxon>
        <taxon>Phytophthora</taxon>
    </lineage>
</organism>
<dbReference type="InterPro" id="IPR051179">
    <property type="entry name" value="WD_repeat_multifunction"/>
</dbReference>
<dbReference type="PRINTS" id="PR00320">
    <property type="entry name" value="GPROTEINBRPT"/>
</dbReference>
<keyword evidence="1 5" id="KW-0853">WD repeat</keyword>
<comment type="caution">
    <text evidence="6">The sequence shown here is derived from an EMBL/GenBank/DDBJ whole genome shotgun (WGS) entry which is preliminary data.</text>
</comment>
<proteinExistence type="inferred from homology"/>
<feature type="repeat" description="WD" evidence="5">
    <location>
        <begin position="356"/>
        <end position="372"/>
    </location>
</feature>
<dbReference type="GO" id="GO:0000502">
    <property type="term" value="C:proteasome complex"/>
    <property type="evidence" value="ECO:0007669"/>
    <property type="project" value="UniProtKB-KW"/>
</dbReference>
<comment type="similarity">
    <text evidence="4">Belongs to the WD repeat PAAF1/RPN14 family.</text>
</comment>
<dbReference type="InterPro" id="IPR015943">
    <property type="entry name" value="WD40/YVTN_repeat-like_dom_sf"/>
</dbReference>
<dbReference type="OrthoDB" id="27537at2759"/>
<dbReference type="Proteomes" id="UP000028582">
    <property type="component" value="Unassembled WGS sequence"/>
</dbReference>
<gene>
    <name evidence="6" type="ORF">F444_03571</name>
</gene>
<dbReference type="PROSITE" id="PS50082">
    <property type="entry name" value="WD_REPEATS_2"/>
    <property type="match status" value="3"/>
</dbReference>